<feature type="region of interest" description="Disordered" evidence="1">
    <location>
        <begin position="35"/>
        <end position="159"/>
    </location>
</feature>
<evidence type="ECO:0000313" key="2">
    <source>
        <dbReference type="EMBL" id="KAF9519162.1"/>
    </source>
</evidence>
<keyword evidence="3" id="KW-1185">Reference proteome</keyword>
<dbReference type="Proteomes" id="UP000886523">
    <property type="component" value="Unassembled WGS sequence"/>
</dbReference>
<feature type="compositionally biased region" description="Pro residues" evidence="1">
    <location>
        <begin position="186"/>
        <end position="195"/>
    </location>
</feature>
<sequence>MGDSHLCNQPSSLVRSYYSAISRYASFPLTYFTGRGSSAPSRGRSGAFSSRGGGTSVRGGISGSSSGTARGGSASTRGSAHGAPRGPSFRNNAHSYKSSGASQSFTSGISSPSFNPQLLNGQSLSSFPSGSLRTGRHSHSFTYGRDREGTPKREEGSKKTLTDFRIIGVDCPALGWSWGTIVTAPDEPPSAPANPPEALEPESDANLRPATPTRTADATKPSEVPTPTAAPAPSSISESLPKLPTETSRIRLYFNSPVEFEEKPAQSHPADRNRGGKRKKEHDEGEPEEGSKRKKEDADHSSMPDSHVAYLSIPPRPMDSTPLLFKWCACSEVWRRSWCRYCTRTYEWYRCQAQGPIP</sequence>
<feature type="compositionally biased region" description="Gly residues" evidence="1">
    <location>
        <begin position="51"/>
        <end position="62"/>
    </location>
</feature>
<feature type="compositionally biased region" description="Low complexity" evidence="1">
    <location>
        <begin position="208"/>
        <end position="239"/>
    </location>
</feature>
<reference evidence="2" key="1">
    <citation type="journal article" date="2020" name="Nat. Commun.">
        <title>Large-scale genome sequencing of mycorrhizal fungi provides insights into the early evolution of symbiotic traits.</title>
        <authorList>
            <person name="Miyauchi S."/>
            <person name="Kiss E."/>
            <person name="Kuo A."/>
            <person name="Drula E."/>
            <person name="Kohler A."/>
            <person name="Sanchez-Garcia M."/>
            <person name="Morin E."/>
            <person name="Andreopoulos B."/>
            <person name="Barry K.W."/>
            <person name="Bonito G."/>
            <person name="Buee M."/>
            <person name="Carver A."/>
            <person name="Chen C."/>
            <person name="Cichocki N."/>
            <person name="Clum A."/>
            <person name="Culley D."/>
            <person name="Crous P.W."/>
            <person name="Fauchery L."/>
            <person name="Girlanda M."/>
            <person name="Hayes R.D."/>
            <person name="Keri Z."/>
            <person name="LaButti K."/>
            <person name="Lipzen A."/>
            <person name="Lombard V."/>
            <person name="Magnuson J."/>
            <person name="Maillard F."/>
            <person name="Murat C."/>
            <person name="Nolan M."/>
            <person name="Ohm R.A."/>
            <person name="Pangilinan J."/>
            <person name="Pereira M.F."/>
            <person name="Perotto S."/>
            <person name="Peter M."/>
            <person name="Pfister S."/>
            <person name="Riley R."/>
            <person name="Sitrit Y."/>
            <person name="Stielow J.B."/>
            <person name="Szollosi G."/>
            <person name="Zifcakova L."/>
            <person name="Stursova M."/>
            <person name="Spatafora J.W."/>
            <person name="Tedersoo L."/>
            <person name="Vaario L.M."/>
            <person name="Yamada A."/>
            <person name="Yan M."/>
            <person name="Wang P."/>
            <person name="Xu J."/>
            <person name="Bruns T."/>
            <person name="Baldrian P."/>
            <person name="Vilgalys R."/>
            <person name="Dunand C."/>
            <person name="Henrissat B."/>
            <person name="Grigoriev I.V."/>
            <person name="Hibbett D."/>
            <person name="Nagy L.G."/>
            <person name="Martin F.M."/>
        </authorList>
    </citation>
    <scope>NUCLEOTIDE SEQUENCE</scope>
    <source>
        <strain evidence="2">UP504</strain>
    </source>
</reference>
<comment type="caution">
    <text evidence="2">The sequence shown here is derived from an EMBL/GenBank/DDBJ whole genome shotgun (WGS) entry which is preliminary data.</text>
</comment>
<feature type="compositionally biased region" description="Basic and acidic residues" evidence="1">
    <location>
        <begin position="260"/>
        <end position="274"/>
    </location>
</feature>
<dbReference type="EMBL" id="MU128919">
    <property type="protein sequence ID" value="KAF9519162.1"/>
    <property type="molecule type" value="Genomic_DNA"/>
</dbReference>
<protein>
    <submittedName>
        <fullName evidence="2">Uncharacterized protein</fullName>
    </submittedName>
</protein>
<feature type="compositionally biased region" description="Low complexity" evidence="1">
    <location>
        <begin position="35"/>
        <end position="50"/>
    </location>
</feature>
<feature type="compositionally biased region" description="Polar residues" evidence="1">
    <location>
        <begin position="89"/>
        <end position="132"/>
    </location>
</feature>
<evidence type="ECO:0000256" key="1">
    <source>
        <dbReference type="SAM" id="MobiDB-lite"/>
    </source>
</evidence>
<feature type="compositionally biased region" description="Basic and acidic residues" evidence="1">
    <location>
        <begin position="144"/>
        <end position="159"/>
    </location>
</feature>
<evidence type="ECO:0000313" key="3">
    <source>
        <dbReference type="Proteomes" id="UP000886523"/>
    </source>
</evidence>
<accession>A0A9P6B8E2</accession>
<feature type="region of interest" description="Disordered" evidence="1">
    <location>
        <begin position="257"/>
        <end position="308"/>
    </location>
</feature>
<feature type="region of interest" description="Disordered" evidence="1">
    <location>
        <begin position="180"/>
        <end position="242"/>
    </location>
</feature>
<proteinExistence type="predicted"/>
<name>A0A9P6B8E2_9AGAM</name>
<dbReference type="AlphaFoldDB" id="A0A9P6B8E2"/>
<organism evidence="2 3">
    <name type="scientific">Hydnum rufescens UP504</name>
    <dbReference type="NCBI Taxonomy" id="1448309"/>
    <lineage>
        <taxon>Eukaryota</taxon>
        <taxon>Fungi</taxon>
        <taxon>Dikarya</taxon>
        <taxon>Basidiomycota</taxon>
        <taxon>Agaricomycotina</taxon>
        <taxon>Agaricomycetes</taxon>
        <taxon>Cantharellales</taxon>
        <taxon>Hydnaceae</taxon>
        <taxon>Hydnum</taxon>
    </lineage>
</organism>
<feature type="compositionally biased region" description="Low complexity" evidence="1">
    <location>
        <begin position="63"/>
        <end position="83"/>
    </location>
</feature>
<gene>
    <name evidence="2" type="ORF">BS47DRAFT_75460</name>
</gene>
<feature type="compositionally biased region" description="Basic and acidic residues" evidence="1">
    <location>
        <begin position="289"/>
        <end position="302"/>
    </location>
</feature>
<dbReference type="OrthoDB" id="2804366at2759"/>